<feature type="compositionally biased region" description="Basic and acidic residues" evidence="2">
    <location>
        <begin position="818"/>
        <end position="831"/>
    </location>
</feature>
<dbReference type="eggNOG" id="ENOG502QU5A">
    <property type="taxonomic scope" value="Eukaryota"/>
</dbReference>
<dbReference type="Proteomes" id="UP000007014">
    <property type="component" value="Chromosome 17"/>
</dbReference>
<dbReference type="RefSeq" id="XP_005538295.1">
    <property type="nucleotide sequence ID" value="XM_005538238.1"/>
</dbReference>
<feature type="region of interest" description="Disordered" evidence="2">
    <location>
        <begin position="2573"/>
        <end position="2607"/>
    </location>
</feature>
<reference evidence="3 4" key="2">
    <citation type="journal article" date="2007" name="BMC Biol.">
        <title>A 100%-complete sequence reveals unusually simple genomic features in the hot-spring red alga Cyanidioschyzon merolae.</title>
        <authorList>
            <person name="Nozaki H."/>
            <person name="Takano H."/>
            <person name="Misumi O."/>
            <person name="Terasawa K."/>
            <person name="Matsuzaki M."/>
            <person name="Maruyama S."/>
            <person name="Nishida K."/>
            <person name="Yagisawa F."/>
            <person name="Yoshida Y."/>
            <person name="Fujiwara T."/>
            <person name="Takio S."/>
            <person name="Tamura K."/>
            <person name="Chung S.J."/>
            <person name="Nakamura S."/>
            <person name="Kuroiwa H."/>
            <person name="Tanaka K."/>
            <person name="Sato N."/>
            <person name="Kuroiwa T."/>
        </authorList>
    </citation>
    <scope>NUCLEOTIDE SEQUENCE [LARGE SCALE GENOMIC DNA]</scope>
    <source>
        <strain evidence="3 4">10D</strain>
    </source>
</reference>
<protein>
    <recommendedName>
        <fullName evidence="5">Abnormal spindle-like microcephaly-associated protein ASH domain-containing protein</fullName>
    </recommendedName>
</protein>
<feature type="compositionally biased region" description="Basic and acidic residues" evidence="2">
    <location>
        <begin position="2860"/>
        <end position="2877"/>
    </location>
</feature>
<feature type="region of interest" description="Disordered" evidence="2">
    <location>
        <begin position="818"/>
        <end position="838"/>
    </location>
</feature>
<feature type="region of interest" description="Disordered" evidence="2">
    <location>
        <begin position="459"/>
        <end position="486"/>
    </location>
</feature>
<dbReference type="Gene3D" id="2.60.40.10">
    <property type="entry name" value="Immunoglobulins"/>
    <property type="match status" value="3"/>
</dbReference>
<feature type="compositionally biased region" description="Polar residues" evidence="2">
    <location>
        <begin position="194"/>
        <end position="209"/>
    </location>
</feature>
<accession>M1VAS7</accession>
<feature type="region of interest" description="Disordered" evidence="2">
    <location>
        <begin position="1326"/>
        <end position="1347"/>
    </location>
</feature>
<feature type="compositionally biased region" description="Basic residues" evidence="2">
    <location>
        <begin position="965"/>
        <end position="987"/>
    </location>
</feature>
<feature type="region of interest" description="Disordered" evidence="2">
    <location>
        <begin position="2331"/>
        <end position="2350"/>
    </location>
</feature>
<feature type="compositionally biased region" description="Low complexity" evidence="2">
    <location>
        <begin position="2957"/>
        <end position="2970"/>
    </location>
</feature>
<dbReference type="OMA" id="TAWIRIN"/>
<feature type="region of interest" description="Disordered" evidence="2">
    <location>
        <begin position="2852"/>
        <end position="2981"/>
    </location>
</feature>
<feature type="compositionally biased region" description="Polar residues" evidence="2">
    <location>
        <begin position="953"/>
        <end position="963"/>
    </location>
</feature>
<dbReference type="PANTHER" id="PTHR39211:SF1">
    <property type="entry name" value="ABNORMAL SPINDLE-LIKE MICROCEPHALY-ASSOCIATED PROTEIN ASH DOMAIN-CONTAINING PROTEIN"/>
    <property type="match status" value="1"/>
</dbReference>
<feature type="compositionally biased region" description="Gly residues" evidence="2">
    <location>
        <begin position="1759"/>
        <end position="1776"/>
    </location>
</feature>
<reference evidence="3 4" key="1">
    <citation type="journal article" date="2004" name="Nature">
        <title>Genome sequence of the ultrasmall unicellular red alga Cyanidioschyzon merolae 10D.</title>
        <authorList>
            <person name="Matsuzaki M."/>
            <person name="Misumi O."/>
            <person name="Shin-i T."/>
            <person name="Maruyama S."/>
            <person name="Takahara M."/>
            <person name="Miyagishima S."/>
            <person name="Mori T."/>
            <person name="Nishida K."/>
            <person name="Yagisawa F."/>
            <person name="Nishida K."/>
            <person name="Yoshida Y."/>
            <person name="Nishimura Y."/>
            <person name="Nakao S."/>
            <person name="Kobayashi T."/>
            <person name="Momoyama Y."/>
            <person name="Higashiyama T."/>
            <person name="Minoda A."/>
            <person name="Sano M."/>
            <person name="Nomoto H."/>
            <person name="Oishi K."/>
            <person name="Hayashi H."/>
            <person name="Ohta F."/>
            <person name="Nishizaka S."/>
            <person name="Haga S."/>
            <person name="Miura S."/>
            <person name="Morishita T."/>
            <person name="Kabeya Y."/>
            <person name="Terasawa K."/>
            <person name="Suzuki Y."/>
            <person name="Ishii Y."/>
            <person name="Asakawa S."/>
            <person name="Takano H."/>
            <person name="Ohta N."/>
            <person name="Kuroiwa H."/>
            <person name="Tanaka K."/>
            <person name="Shimizu N."/>
            <person name="Sugano S."/>
            <person name="Sato N."/>
            <person name="Nozaki H."/>
            <person name="Ogasawara N."/>
            <person name="Kohara Y."/>
            <person name="Kuroiwa T."/>
        </authorList>
    </citation>
    <scope>NUCLEOTIDE SEQUENCE [LARGE SCALE GENOMIC DNA]</scope>
    <source>
        <strain evidence="3 4">10D</strain>
    </source>
</reference>
<evidence type="ECO:0000313" key="4">
    <source>
        <dbReference type="Proteomes" id="UP000007014"/>
    </source>
</evidence>
<dbReference type="InterPro" id="IPR013783">
    <property type="entry name" value="Ig-like_fold"/>
</dbReference>
<organism evidence="3 4">
    <name type="scientific">Cyanidioschyzon merolae (strain NIES-3377 / 10D)</name>
    <name type="common">Unicellular red alga</name>
    <dbReference type="NCBI Taxonomy" id="280699"/>
    <lineage>
        <taxon>Eukaryota</taxon>
        <taxon>Rhodophyta</taxon>
        <taxon>Bangiophyceae</taxon>
        <taxon>Cyanidiales</taxon>
        <taxon>Cyanidiaceae</taxon>
        <taxon>Cyanidioschyzon</taxon>
    </lineage>
</organism>
<keyword evidence="1" id="KW-0175">Coiled coil</keyword>
<dbReference type="KEGG" id="cme:CYME_CMQ420C"/>
<proteinExistence type="predicted"/>
<feature type="region of interest" description="Disordered" evidence="2">
    <location>
        <begin position="1450"/>
        <end position="1487"/>
    </location>
</feature>
<gene>
    <name evidence="3" type="ORF">CYME_CMQ420C</name>
</gene>
<sequence length="3626" mass="395024">MLMASATKTAGESAQERPPDVPVVFRERVLELGELTAEIPTLFLVHLQRTRAASPTEPLVVRISVEGPLAPFICFQRENANWDVPYAQQNALFHELNLTETFQVPKTAETEPLPVIVQVKPELVRQAGFSFQRVHGLINLTSVPDGTLLCSLPVNGRVIRSLLTFTLDSRPDATAPLQRDTGGEERATGAASPRTPTDNNSGRMDQSSGDLRHAATPVNAKATQGIESGPSVEKTLLLEVPVSQTTTAKDVLLWNQSELATQFSLQIQPKSGSLTCTDLESGVPLGPGPHRIGGLQYRRLRFALEATECGRFQYTVRCLNWRNPENQALLSIHCLCGIQKPATLAVFRLAEQPASVAIDELDFGDVYAGSTVARDLVVQNCATDATILISMDQELAARWSIVPVAPVEVPAKEARPIRIVYQPPLRSQAVIAAVDGRFVERRFPLVFWVMLRTSEVPERTRAQRVAMESEATTPGSPSEVLEHVFPGPAGYTDDTGLLGSDRVCGTSTGSAASRVAASRFPLGDEQQEPLIDSAVSAPDAGLQSAPERASLHALSASERTMYEQQQHQQGNGAELRSDLLDGSACAPSTVPAGAAAWMPAANTSSATSGEEVVPFRSLSGRDALDDGEVLAQRKILYGRARVSESLVRVHPTEIHLGDCYVESTVTTSVQVVNLADLPAFLSVRFSSTSLRVASLEPIIGPRQIYDLRIDFTPHRVNPDYSKQLTILNLRNPRDEHVVVIRANCVDRFRVLYHALFYRLATERSTQVNELDYGNVVAGHAYIRAFQVRNLTDKRLVLGFTCPARPHVELLADPRFERAQPHPSISEKDASEQQRQPATLPTEACLPHAALADAEAAAPAPAAHVVADGVQLQCSARTSGNEACTATEATEAAAPASRARTQWRNTGVETQSTEHTEEAMALPGTAAAADSTTTGTRLCTPVRNASAGEHSSDASRTGASQLLQPSRHHRRRYRHSVRLRQTVRRRRSQASSDSDEETLSETSDSNELGRNETSPVSLRAADIFAQLMRMPPAIPSFFSTAEAEADFIRESLRPAQALVQACDAGLLRRIQQQQLEIEPNAEATLYVVIQFDAADRRLRTKLRPFEERLYLHLVDYDQSRLPLTPTRLHASSLPPRELVLRGRVCISRMEVAQPHINFGGIVAGEQRSKTLLLQNVSEMPAFYAVRKSGSVDSSYLHFGSDRRGVLRPFSAKEVPFVFRPSFHGAFEECVWIVNLLDPSDAHPVTMKALVHRRTHFVVRPLQLDFGSVSCAVAPGAGIRRSFQLQNCSDRRRVFVIEQDAADQRTTATVWLAVDALESSMSIRVQPGESRPAFLPGPGTEATETATPSESVVHSSVYDGESRAHETPDNERSACGGRVAEAALAESVAASMLPQAHEQEQALFAGAGAIPGSMQTSLDTNAAIEALEQKLRIAERKGRTEKVERLRAAIAQQRTHQLQDADSSTRTLTQGESVTELDAPEAHSMPPENVREASTCVSGMRPRAAPTASRRAATALHAGRLVVTLAPGQVARLAVSLTSVAGVRGRRQVSLRVFEQRNRDEQQCICCSMEVWDSDPAVPPTATSDDAPSNVVPEQDVMATRSSAHESACNDTVSSDWNGSPDSAGRWPAFAETVPVLPSTARRVERTGSSRLIQISPLVIAFGKVSLGQTVTSRLTIQNVSDRKVAFSVLEDTQVALPATLLWSPMRGTVDVHGVAQVRLSFRPDRMGTLSRTLVVTAWLQPATEALVGAPASRLVHATGRSGGNSGGSGGGGGGGWVGTSPASTAPVETVRVRVQGHVLPRRALYLPQLESSAVELSSIGVQREAAPSSEPLRASSTVLVWDWGDLALDPEQGGVCAVRSLTIVSRSDEPLMLQVRSNLAKQILLFTDAMRQTPFPRAVRVAPGATVTVHVGLAPRIPILELYAGVVRELVAGLLLRAWRPDPVQSEASLDAGCAQAALVDIATVKLKARAGFVYPVCLRSLVLVLGVTGPIAVTEADRGVRGRVADSVMESTDDVQDTQAFSTEENAIATIHYVQDTHAFTAEQRRGLRQRHPIRPAPELLALWPTATLQALVDLNGKQSISSGIADGVTGSGERRPGLSHLFQTAWFRFGARGRLQIRNLSNGLSLRLQLRYEERSVLHAFAGDDLGRSELGSEVTVDERRPDPAVPDDAPEDEDCEQQPSLVFAQQQITIAPQSQDVLTFEWRNCRRAALLEQRVRLENLAYSRRSYDLQLVFVHRVPAVQQDSRLSRLHLELNEPCLLRADTMGQVRPGNWHIRWINDDSPSSSSSSAAAAAAAITTIATPQGVSFRLYVDGFPEHWPWPHVACGSDSPPLSSSSATAAAEEEEEEARMLPNLTEPRLNGVFWEAVPAEVLRYQLVPSLLHERERDLLREGSLVERRALLVAQLAGRYLDSVPVSLRYGCARMALVTPTIDIGTIGYAQRNAPVVVHALLRNVGAVAARWRLPFSVLPPGVEAGPPGASPVPNEQQRPALETPHLEPSAIEHRFDGTRGNVSKDAPDAWHAASLEASWRPQATWSSPHPDAESETLVPPSASADVMTPPVAQDLRDAYASGTRMGVPPHEAASADVDRRGASASTSATAATSQLVPTQTRMSLLHEADASALEGQLEPGEQVWVPLVVRPAALSLGAGPFELLVTIENVWQPQEHLELRIVGQFSVRLIQESSPVLLNEQGHGTLAISIPEAARGDVQVTWQTSVVPTGPYRDLVLQDRASSATLRSLTLASGEKFELAVVATPKETEHERVAGCSVGGAEAAAAAPSLDLGIDSEPIAWIELALRRKQDAEAGPLERIPVYQGKRSLPMQQVMVPADTSDAPPPPPTTSMMMMMMMSDTRASSQSEAREASNRDDLQTRDDRVQQSPVPLAAAEEPHESRTDAAALEPVVVGERQAAAPRVGHPERLPLATSPQSDMTAATLATSSCTTGAAAQAGVEQEPVSASFSAEASDAATAPGLHPKDTLSAPEQPMAAIDDSETHGDVFAAAAAATTTTCVDADETAPQRGPRTFGLHGCADIGEHLYELDAGVVPLGSQAIQRTIIIVQRPLQRCMPVSTSVDPESESEASASTAEHVLEYKIHRVPTHWRRARPESTEWFALDRMGGILERTRPSQTICLTMKPESLGFFQEYLLFTDRQSPANLALLRVRMEVVAERADASTIFETSPREIDYGAVMLHHVYRNKSIRIRNLSDQPLEFLLRHDLDPQSRSELHFSTSNLALRKVTSVWVEKASSRRVFLYLRPEPESTETDQLCGSVVTRTFHLYVSCRLVRDFEECIEIRCACHAPELRVSTNDVSFTVPNLAWQPMPSMQLFIETLVPGVHHLYELRSSALFFAVTEVQPGTLSIEPRLSVVAEQAPSEKYIEEHCSIYNRRRPREFFWIRLRLHVGGGSGSGSAVPEFSAAPPRTRVYVLEQTVSRFLCQFAAFWAPYQRPRTPGAGTDSMHLAVTASERGAGDLVHRLRARQHGQDRDEREPLIVWLERVRRATGVVGGAAGATIAYAALLFEAHYCTDELVFYALRDQSDTVLQLALTCYSYIFKWDVFQVYIRDDETVAEALAPLVKFWYGQLRHFLSFFPDSDRVERHGVRMQGPLQALRQLAATEASPATASRR</sequence>
<dbReference type="STRING" id="280699.M1VAS7"/>
<feature type="coiled-coil region" evidence="1">
    <location>
        <begin position="1415"/>
        <end position="1442"/>
    </location>
</feature>
<dbReference type="GeneID" id="16996470"/>
<feature type="region of interest" description="Disordered" evidence="2">
    <location>
        <begin position="2533"/>
        <end position="2559"/>
    </location>
</feature>
<feature type="compositionally biased region" description="Low complexity" evidence="2">
    <location>
        <begin position="2594"/>
        <end position="2605"/>
    </location>
</feature>
<keyword evidence="4" id="KW-1185">Reference proteome</keyword>
<feature type="compositionally biased region" description="Low complexity" evidence="2">
    <location>
        <begin position="924"/>
        <end position="935"/>
    </location>
</feature>
<evidence type="ECO:0008006" key="5">
    <source>
        <dbReference type="Google" id="ProtNLM"/>
    </source>
</evidence>
<feature type="compositionally biased region" description="Low complexity" evidence="2">
    <location>
        <begin position="2932"/>
        <end position="2950"/>
    </location>
</feature>
<feature type="region of interest" description="Disordered" evidence="2">
    <location>
        <begin position="2153"/>
        <end position="2176"/>
    </location>
</feature>
<feature type="compositionally biased region" description="Polar residues" evidence="2">
    <location>
        <begin position="1450"/>
        <end position="1471"/>
    </location>
</feature>
<evidence type="ECO:0000256" key="1">
    <source>
        <dbReference type="SAM" id="Coils"/>
    </source>
</evidence>
<feature type="region of interest" description="Disordered" evidence="2">
    <location>
        <begin position="172"/>
        <end position="211"/>
    </location>
</feature>
<evidence type="ECO:0000313" key="3">
    <source>
        <dbReference type="EMBL" id="BAM82259.1"/>
    </source>
</evidence>
<dbReference type="HOGENOM" id="CLU_224580_0_0_1"/>
<feature type="region of interest" description="Disordered" evidence="2">
    <location>
        <begin position="1757"/>
        <end position="1781"/>
    </location>
</feature>
<feature type="compositionally biased region" description="Low complexity" evidence="2">
    <location>
        <begin position="1334"/>
        <end position="1347"/>
    </location>
</feature>
<evidence type="ECO:0000256" key="2">
    <source>
        <dbReference type="SAM" id="MobiDB-lite"/>
    </source>
</evidence>
<dbReference type="Gramene" id="CMQ420CT">
    <property type="protein sequence ID" value="CMQ420CT"/>
    <property type="gene ID" value="CMQ420C"/>
</dbReference>
<dbReference type="EMBL" id="AP006499">
    <property type="protein sequence ID" value="BAM82259.1"/>
    <property type="molecule type" value="Genomic_DNA"/>
</dbReference>
<feature type="region of interest" description="Disordered" evidence="2">
    <location>
        <begin position="924"/>
        <end position="1013"/>
    </location>
</feature>
<dbReference type="OrthoDB" id="2022at2759"/>
<name>M1VAS7_CYAM1</name>
<dbReference type="PANTHER" id="PTHR39211">
    <property type="entry name" value="CHROMOSOME 7, WHOLE GENOME SHOTGUN SEQUENCE"/>
    <property type="match status" value="1"/>
</dbReference>